<protein>
    <submittedName>
        <fullName evidence="1">CoA transferase</fullName>
    </submittedName>
</protein>
<gene>
    <name evidence="1" type="ORF">BH720_029920</name>
</gene>
<organism evidence="1 2">
    <name type="scientific">Desertifilum tharense IPPAS B-1220</name>
    <dbReference type="NCBI Taxonomy" id="1781255"/>
    <lineage>
        <taxon>Bacteria</taxon>
        <taxon>Bacillati</taxon>
        <taxon>Cyanobacteriota</taxon>
        <taxon>Cyanophyceae</taxon>
        <taxon>Desertifilales</taxon>
        <taxon>Desertifilaceae</taxon>
        <taxon>Desertifilum</taxon>
    </lineage>
</organism>
<dbReference type="Proteomes" id="UP000095472">
    <property type="component" value="Chromosome"/>
</dbReference>
<evidence type="ECO:0000313" key="1">
    <source>
        <dbReference type="EMBL" id="XPM67317.1"/>
    </source>
</evidence>
<keyword evidence="2" id="KW-1185">Reference proteome</keyword>
<name>A0ACD5H2F7_9CYAN</name>
<sequence length="103" mass="11994">MRHWLKGAEIFESPELVSPQYAHMEGRIRYRDRVRQLMVLWLLQHGKQEIFHAGQARKLAWGYLATLQEVLESPQLQRPPVLSRYRTSRTGQISNGGRAVSPQ</sequence>
<reference evidence="1 2" key="1">
    <citation type="journal article" date="2016" name="Genome Announc.">
        <title>Draft Genome Sequence of the Thermotolerant Cyanobacterium Desertifilum sp. IPPAS B-1220.</title>
        <authorList>
            <person name="Mironov K.S."/>
            <person name="Sinetova M.A."/>
            <person name="Bolatkhan K."/>
            <person name="Zayadan B.K."/>
            <person name="Ustinova V.V."/>
            <person name="Kupriyanova E.V."/>
            <person name="Skrypnik A.N."/>
            <person name="Gogoleva N.E."/>
            <person name="Gogolev Y.V."/>
            <person name="Los D.A."/>
        </authorList>
    </citation>
    <scope>NUCLEOTIDE SEQUENCE [LARGE SCALE GENOMIC DNA]</scope>
    <source>
        <strain evidence="1 2">IPPAS B-1220</strain>
    </source>
</reference>
<proteinExistence type="predicted"/>
<accession>A0ACD5H2F7</accession>
<dbReference type="EMBL" id="CP182909">
    <property type="protein sequence ID" value="XPM67317.1"/>
    <property type="molecule type" value="Genomic_DNA"/>
</dbReference>
<evidence type="ECO:0000313" key="2">
    <source>
        <dbReference type="Proteomes" id="UP000095472"/>
    </source>
</evidence>
<keyword evidence="1" id="KW-0808">Transferase</keyword>